<proteinExistence type="predicted"/>
<dbReference type="Proteomes" id="UP001151518">
    <property type="component" value="Unassembled WGS sequence"/>
</dbReference>
<dbReference type="InterPro" id="IPR000195">
    <property type="entry name" value="Rab-GAP-TBC_dom"/>
</dbReference>
<evidence type="ECO:0000259" key="3">
    <source>
        <dbReference type="PROSITE" id="PS50086"/>
    </source>
</evidence>
<feature type="compositionally biased region" description="Polar residues" evidence="2">
    <location>
        <begin position="794"/>
        <end position="805"/>
    </location>
</feature>
<dbReference type="Gene3D" id="1.10.8.270">
    <property type="entry name" value="putative rabgap domain of human tbc1 domain family member 14 like domains"/>
    <property type="match status" value="1"/>
</dbReference>
<dbReference type="EMBL" id="JANBTW010000095">
    <property type="protein sequence ID" value="KAJ2671779.1"/>
    <property type="molecule type" value="Genomic_DNA"/>
</dbReference>
<evidence type="ECO:0000313" key="5">
    <source>
        <dbReference type="Proteomes" id="UP001151518"/>
    </source>
</evidence>
<comment type="caution">
    <text evidence="4">The sequence shown here is derived from an EMBL/GenBank/DDBJ whole genome shotgun (WGS) entry which is preliminary data.</text>
</comment>
<dbReference type="OrthoDB" id="10264062at2759"/>
<organism evidence="4 5">
    <name type="scientific">Coemansia spiralis</name>
    <dbReference type="NCBI Taxonomy" id="417178"/>
    <lineage>
        <taxon>Eukaryota</taxon>
        <taxon>Fungi</taxon>
        <taxon>Fungi incertae sedis</taxon>
        <taxon>Zoopagomycota</taxon>
        <taxon>Kickxellomycotina</taxon>
        <taxon>Kickxellomycetes</taxon>
        <taxon>Kickxellales</taxon>
        <taxon>Kickxellaceae</taxon>
        <taxon>Coemansia</taxon>
    </lineage>
</organism>
<dbReference type="PROSITE" id="PS50086">
    <property type="entry name" value="TBC_RABGAP"/>
    <property type="match status" value="1"/>
</dbReference>
<dbReference type="InterPro" id="IPR035969">
    <property type="entry name" value="Rab-GAP_TBC_sf"/>
</dbReference>
<accession>A0A9W8G2D0</accession>
<dbReference type="PANTHER" id="PTHR22957">
    <property type="entry name" value="TBC1 DOMAIN FAMILY MEMBER GTPASE-ACTIVATING PROTEIN"/>
    <property type="match status" value="1"/>
</dbReference>
<dbReference type="SUPFAM" id="SSF47923">
    <property type="entry name" value="Ypt/Rab-GAP domain of gyp1p"/>
    <property type="match status" value="2"/>
</dbReference>
<dbReference type="InterPro" id="IPR021935">
    <property type="entry name" value="SGSM1/2_RBD"/>
</dbReference>
<protein>
    <submittedName>
        <fullName evidence="4">GTPase activating protein</fullName>
    </submittedName>
</protein>
<feature type="region of interest" description="Disordered" evidence="2">
    <location>
        <begin position="241"/>
        <end position="271"/>
    </location>
</feature>
<dbReference type="Gene3D" id="1.10.472.80">
    <property type="entry name" value="Ypt/Rab-GAP domain of gyp1p, domain 3"/>
    <property type="match status" value="1"/>
</dbReference>
<dbReference type="GO" id="GO:0005096">
    <property type="term" value="F:GTPase activator activity"/>
    <property type="evidence" value="ECO:0007669"/>
    <property type="project" value="UniProtKB-KW"/>
</dbReference>
<feature type="domain" description="Rab-GAP TBC" evidence="3">
    <location>
        <begin position="481"/>
        <end position="708"/>
    </location>
</feature>
<evidence type="ECO:0000313" key="4">
    <source>
        <dbReference type="EMBL" id="KAJ2671779.1"/>
    </source>
</evidence>
<dbReference type="SMART" id="SM00164">
    <property type="entry name" value="TBC"/>
    <property type="match status" value="1"/>
</dbReference>
<gene>
    <name evidence="4" type="primary">GYP7</name>
    <name evidence="4" type="ORF">GGI25_005372</name>
</gene>
<reference evidence="4" key="1">
    <citation type="submission" date="2022-07" db="EMBL/GenBank/DDBJ databases">
        <title>Phylogenomic reconstructions and comparative analyses of Kickxellomycotina fungi.</title>
        <authorList>
            <person name="Reynolds N.K."/>
            <person name="Stajich J.E."/>
            <person name="Barry K."/>
            <person name="Grigoriev I.V."/>
            <person name="Crous P."/>
            <person name="Smith M.E."/>
        </authorList>
    </citation>
    <scope>NUCLEOTIDE SEQUENCE</scope>
    <source>
        <strain evidence="4">NRRL 3115</strain>
    </source>
</reference>
<dbReference type="PANTHER" id="PTHR22957:SF502">
    <property type="entry name" value="SMALL G PROTEIN SIGNALING MODULATOR 2-RELATED"/>
    <property type="match status" value="1"/>
</dbReference>
<dbReference type="GO" id="GO:0005737">
    <property type="term" value="C:cytoplasm"/>
    <property type="evidence" value="ECO:0007669"/>
    <property type="project" value="UniProtKB-ARBA"/>
</dbReference>
<name>A0A9W8G2D0_9FUNG</name>
<sequence>MGGGPAEGDSGSGGTLSEFSDYCIVSEVAQVRLLYSKSKVYVYRSTDKKDRISGFICIVQGPDDHYYIAWTPEALLSEHEKESYVQVEICPAFPATSGDSDNANNSSVSISMFSEDGGIQVSTEALTNATSISSMSNYAFCKPVGDIASMLIHPPSLTQWYGSMILNLADGSSLAPMWFHDDESASTMLGMTRHWGGDELLVWLAHIVSIERSVDDPNCYEIRGSKTPYVIHSYASTPGSSTMLPAQGARQNPSHHSTSSEAIARADSAQDSSANRTAGLLDSALSGNVDPLVQQMKDLRWGILEHFSRITRTVKDAASSFIETPVGRQVAPYIPPSISNIGRNNSASGSLVKEYESARIYLAKWAAQHIIEQQHEDGKRESRLAVEASSPAANGKDKSGQKDLGYSSIWEEWIAENGDLGSFEVITTNKSANIPQPIRTMPPLSAEQWLGFFEPVAGAGNLEFRLIADSESIRRAIFAGGIEEDLRPVVWKYLLEIYPWGSSETERKTIDKEKADEYWVLKDKWLSDPTLKETADFIEQCSRIDKDVLRTDRTLPLFATDSMYGGSDEANLSEHGLPGSSASLEKMKDILMTFHYYDKGTLGYVQGMSDLLAPIYSVYQDEPTTFWAFSSFMRRMRSHFLRDQSGMQDELTTLANLVEIANPQLFKHLEQCDASNMFCCYRWLLIWFKREFSFEDILKLWEVLWTDYLTDRFVLFVALAILQRHSDVIIDHLRSPEEVLKYVQDLSDTIDLNDALKGAEMCFYKVRYRVQTVEQIRKGCGLPEFTGNEKTDGDSSICTDDNSGATDRHSKKSNAVVPDGAEADPEVPLISFEWEEPRDTSSSLEDVLLPAVGRNNVDNEGESLISRTPLLSPIPTFTDKGKGACSKEDSIITTTEEDVNKLPDIALPEITKTIHDIFAAGYKY</sequence>
<feature type="region of interest" description="Disordered" evidence="2">
    <location>
        <begin position="790"/>
        <end position="822"/>
    </location>
</feature>
<feature type="compositionally biased region" description="Polar residues" evidence="2">
    <location>
        <begin position="241"/>
        <end position="261"/>
    </location>
</feature>
<keyword evidence="1" id="KW-0343">GTPase activation</keyword>
<dbReference type="Gene3D" id="2.30.29.230">
    <property type="match status" value="1"/>
</dbReference>
<dbReference type="Pfam" id="PF00566">
    <property type="entry name" value="RabGAP-TBC"/>
    <property type="match status" value="1"/>
</dbReference>
<evidence type="ECO:0000256" key="1">
    <source>
        <dbReference type="ARBA" id="ARBA00022468"/>
    </source>
</evidence>
<dbReference type="Pfam" id="PF12068">
    <property type="entry name" value="PH_RBD"/>
    <property type="match status" value="1"/>
</dbReference>
<evidence type="ECO:0000256" key="2">
    <source>
        <dbReference type="SAM" id="MobiDB-lite"/>
    </source>
</evidence>
<feature type="region of interest" description="Disordered" evidence="2">
    <location>
        <begin position="376"/>
        <end position="401"/>
    </location>
</feature>
<dbReference type="AlphaFoldDB" id="A0A9W8G2D0"/>